<reference evidence="4" key="1">
    <citation type="journal article" date="2019" name="Int. J. Syst. Evol. Microbiol.">
        <title>The Global Catalogue of Microorganisms (GCM) 10K type strain sequencing project: providing services to taxonomists for standard genome sequencing and annotation.</title>
        <authorList>
            <consortium name="The Broad Institute Genomics Platform"/>
            <consortium name="The Broad Institute Genome Sequencing Center for Infectious Disease"/>
            <person name="Wu L."/>
            <person name="Ma J."/>
        </authorList>
    </citation>
    <scope>NUCLEOTIDE SEQUENCE [LARGE SCALE GENOMIC DNA]</scope>
    <source>
        <strain evidence="4">CGMCC 1.12404</strain>
    </source>
</reference>
<dbReference type="InterPro" id="IPR011009">
    <property type="entry name" value="Kinase-like_dom_sf"/>
</dbReference>
<evidence type="ECO:0000313" key="3">
    <source>
        <dbReference type="EMBL" id="GGA45022.1"/>
    </source>
</evidence>
<gene>
    <name evidence="3" type="ORF">GCM10007416_17660</name>
</gene>
<comment type="caution">
    <text evidence="3">The sequence shown here is derived from an EMBL/GenBank/DDBJ whole genome shotgun (WGS) entry which is preliminary data.</text>
</comment>
<dbReference type="EMBL" id="BMEX01000005">
    <property type="protein sequence ID" value="GGA45022.1"/>
    <property type="molecule type" value="Genomic_DNA"/>
</dbReference>
<dbReference type="PANTHER" id="PTHR39179:SF3">
    <property type="entry name" value="COTS-RELATED PROTEIN"/>
    <property type="match status" value="1"/>
</dbReference>
<evidence type="ECO:0000259" key="2">
    <source>
        <dbReference type="Pfam" id="PF01636"/>
    </source>
</evidence>
<keyword evidence="4" id="KW-1185">Reference proteome</keyword>
<dbReference type="InterPro" id="IPR029021">
    <property type="entry name" value="Prot-tyrosine_phosphatase-like"/>
</dbReference>
<evidence type="ECO:0000259" key="1">
    <source>
        <dbReference type="Pfam" id="PF00782"/>
    </source>
</evidence>
<dbReference type="Gene3D" id="3.90.190.10">
    <property type="entry name" value="Protein tyrosine phosphatase superfamily"/>
    <property type="match status" value="1"/>
</dbReference>
<sequence>MEIHEFLPRLYGGGRLDLDPRCWSFIRSHIDVVVNLRTIPDSPPFDFTGRRLLWMPIRDKRAPDLSWTRDMILLLDHWLDAGHSIYVHDTRGINRLGFMVTAMLMKRCGLPLNRALDQARRIKSNLLPKPWYMELLRQLETHLQKELPRIRIDGVFRVKADVDLPPDTIRRLVREHYGLTVRFLEKVRGVYRVETDRGDYGFKKADELPDLPLIAGCLRHIKENGFQWIPEPVTAVDGKLMVDHEGEPYFMEEWLDLKEIPPHSLPYFKKMGVALAEFHHASAGLAPPETVPDRNRWGKHPALLSKASKRLETWQRRFRNSPSDVSVQLAFLSTRCQLAQQTLQEVSHNTLLQNHPESAVWCHNALQHRNIMLDQREQIWFIDFETLAYAERVRDLAHLLEHHAAPYGWPPSAVRQFLSAYESGAAAPLSREEWLLLRAHLTFPERLYKRVRRCYGRPHARSKDWRKLHKLLQREQMKESLLHHLTLLTPGGSPEG</sequence>
<dbReference type="Gene3D" id="3.90.1200.10">
    <property type="match status" value="1"/>
</dbReference>
<feature type="domain" description="Dual specificity phosphatase catalytic" evidence="1">
    <location>
        <begin position="29"/>
        <end position="141"/>
    </location>
</feature>
<dbReference type="Gene3D" id="3.30.200.20">
    <property type="entry name" value="Phosphorylase Kinase, domain 1"/>
    <property type="match status" value="1"/>
</dbReference>
<accession>A0ABQ1GK61</accession>
<dbReference type="Pfam" id="PF00782">
    <property type="entry name" value="DSPc"/>
    <property type="match status" value="1"/>
</dbReference>
<evidence type="ECO:0000313" key="4">
    <source>
        <dbReference type="Proteomes" id="UP000617979"/>
    </source>
</evidence>
<name>A0ABQ1GK61_9BACL</name>
<dbReference type="InterPro" id="IPR047175">
    <property type="entry name" value="CotS-like"/>
</dbReference>
<feature type="domain" description="Aminoglycoside phosphotransferase" evidence="2">
    <location>
        <begin position="190"/>
        <end position="426"/>
    </location>
</feature>
<proteinExistence type="predicted"/>
<dbReference type="SUPFAM" id="SSF52799">
    <property type="entry name" value="(Phosphotyrosine protein) phosphatases II"/>
    <property type="match status" value="1"/>
</dbReference>
<dbReference type="Proteomes" id="UP000617979">
    <property type="component" value="Unassembled WGS sequence"/>
</dbReference>
<evidence type="ECO:0008006" key="5">
    <source>
        <dbReference type="Google" id="ProtNLM"/>
    </source>
</evidence>
<dbReference type="Pfam" id="PF01636">
    <property type="entry name" value="APH"/>
    <property type="match status" value="1"/>
</dbReference>
<dbReference type="InterPro" id="IPR000340">
    <property type="entry name" value="Dual-sp_phosphatase_cat-dom"/>
</dbReference>
<dbReference type="PANTHER" id="PTHR39179">
    <property type="entry name" value="SPORE COAT PROTEIN I"/>
    <property type="match status" value="1"/>
</dbReference>
<dbReference type="InterPro" id="IPR002575">
    <property type="entry name" value="Aminoglycoside_PTrfase"/>
</dbReference>
<organism evidence="3 4">
    <name type="scientific">Kroppenstedtia guangzhouensis</name>
    <dbReference type="NCBI Taxonomy" id="1274356"/>
    <lineage>
        <taxon>Bacteria</taxon>
        <taxon>Bacillati</taxon>
        <taxon>Bacillota</taxon>
        <taxon>Bacilli</taxon>
        <taxon>Bacillales</taxon>
        <taxon>Thermoactinomycetaceae</taxon>
        <taxon>Kroppenstedtia</taxon>
    </lineage>
</organism>
<dbReference type="RefSeq" id="WP_188432054.1">
    <property type="nucleotide sequence ID" value="NZ_BMEX01000005.1"/>
</dbReference>
<protein>
    <recommendedName>
        <fullName evidence="5">Spore coat protein, CotS family</fullName>
    </recommendedName>
</protein>
<dbReference type="SUPFAM" id="SSF56112">
    <property type="entry name" value="Protein kinase-like (PK-like)"/>
    <property type="match status" value="1"/>
</dbReference>